<accession>A0A8J2JI44</accession>
<feature type="non-terminal residue" evidence="2">
    <location>
        <position position="1"/>
    </location>
</feature>
<sequence length="106" mass="11310">MYYYARKLQKSDRKYKAIASTSISTVNGSNSTCSSNGSPSCAGATVVSPQENPYPSNSQSSHVHRGPNVTSANDWDHVSLHVYRVSQTPVVATEPPSTSSLLAPIP</sequence>
<gene>
    <name evidence="2" type="ORF">AFUS01_LOCUS9883</name>
</gene>
<comment type="caution">
    <text evidence="2">The sequence shown here is derived from an EMBL/GenBank/DDBJ whole genome shotgun (WGS) entry which is preliminary data.</text>
</comment>
<feature type="region of interest" description="Disordered" evidence="1">
    <location>
        <begin position="26"/>
        <end position="74"/>
    </location>
</feature>
<proteinExistence type="predicted"/>
<dbReference type="EMBL" id="CAJVCH010072101">
    <property type="protein sequence ID" value="CAG7720613.1"/>
    <property type="molecule type" value="Genomic_DNA"/>
</dbReference>
<feature type="compositionally biased region" description="Polar residues" evidence="1">
    <location>
        <begin position="47"/>
        <end position="61"/>
    </location>
</feature>
<feature type="compositionally biased region" description="Low complexity" evidence="1">
    <location>
        <begin position="26"/>
        <end position="41"/>
    </location>
</feature>
<evidence type="ECO:0000313" key="2">
    <source>
        <dbReference type="EMBL" id="CAG7720613.1"/>
    </source>
</evidence>
<name>A0A8J2JI44_9HEXA</name>
<dbReference type="Proteomes" id="UP000708208">
    <property type="component" value="Unassembled WGS sequence"/>
</dbReference>
<evidence type="ECO:0000256" key="1">
    <source>
        <dbReference type="SAM" id="MobiDB-lite"/>
    </source>
</evidence>
<organism evidence="2 3">
    <name type="scientific">Allacma fusca</name>
    <dbReference type="NCBI Taxonomy" id="39272"/>
    <lineage>
        <taxon>Eukaryota</taxon>
        <taxon>Metazoa</taxon>
        <taxon>Ecdysozoa</taxon>
        <taxon>Arthropoda</taxon>
        <taxon>Hexapoda</taxon>
        <taxon>Collembola</taxon>
        <taxon>Symphypleona</taxon>
        <taxon>Sminthuridae</taxon>
        <taxon>Allacma</taxon>
    </lineage>
</organism>
<reference evidence="2" key="1">
    <citation type="submission" date="2021-06" db="EMBL/GenBank/DDBJ databases">
        <authorList>
            <person name="Hodson N. C."/>
            <person name="Mongue J. A."/>
            <person name="Jaron S. K."/>
        </authorList>
    </citation>
    <scope>NUCLEOTIDE SEQUENCE</scope>
</reference>
<evidence type="ECO:0000313" key="3">
    <source>
        <dbReference type="Proteomes" id="UP000708208"/>
    </source>
</evidence>
<dbReference type="AlphaFoldDB" id="A0A8J2JI44"/>
<protein>
    <submittedName>
        <fullName evidence="2">Uncharacterized protein</fullName>
    </submittedName>
</protein>
<keyword evidence="3" id="KW-1185">Reference proteome</keyword>